<evidence type="ECO:0000313" key="3">
    <source>
        <dbReference type="Proteomes" id="UP000663699"/>
    </source>
</evidence>
<gene>
    <name evidence="2" type="ORF">MERGE_000802</name>
</gene>
<dbReference type="Pfam" id="PF01585">
    <property type="entry name" value="G-patch"/>
    <property type="match status" value="1"/>
</dbReference>
<dbReference type="PROSITE" id="PS50174">
    <property type="entry name" value="G_PATCH"/>
    <property type="match status" value="1"/>
</dbReference>
<dbReference type="InterPro" id="IPR011666">
    <property type="entry name" value="DUF1604"/>
</dbReference>
<accession>A0A899G2N7</accession>
<dbReference type="EMBL" id="CP054543">
    <property type="protein sequence ID" value="QSL66422.1"/>
    <property type="molecule type" value="Genomic_DNA"/>
</dbReference>
<dbReference type="Pfam" id="PF26093">
    <property type="entry name" value="HTH_TGH"/>
    <property type="match status" value="1"/>
</dbReference>
<reference evidence="2" key="1">
    <citation type="submission" date="2020-06" db="EMBL/GenBank/DDBJ databases">
        <title>Genomes of multiple members of Pneumocystis genus reveal paths to human pathogen Pneumocystis jirovecii.</title>
        <authorList>
            <person name="Cisse O.H."/>
            <person name="Ma L."/>
            <person name="Dekker J."/>
            <person name="Khil P."/>
            <person name="Jo J."/>
            <person name="Brenchley J."/>
            <person name="Blair R."/>
            <person name="Pahar B."/>
            <person name="Chabe M."/>
            <person name="Van Rompay K.A."/>
            <person name="Keesler R."/>
            <person name="Sukura A."/>
            <person name="Hirsch V."/>
            <person name="Kutty G."/>
            <person name="Liu Y."/>
            <person name="Peng L."/>
            <person name="Chen J."/>
            <person name="Song J."/>
            <person name="Weissenbacher-Lang C."/>
            <person name="Xu J."/>
            <person name="Upham N.S."/>
            <person name="Stajich J.E."/>
            <person name="Cuomo C.A."/>
            <person name="Cushion M.T."/>
            <person name="Kovacs J.A."/>
        </authorList>
    </citation>
    <scope>NUCLEOTIDE SEQUENCE</scope>
    <source>
        <strain evidence="2">2A</strain>
    </source>
</reference>
<organism evidence="2 3">
    <name type="scientific">Pneumocystis wakefieldiae</name>
    <dbReference type="NCBI Taxonomy" id="38082"/>
    <lineage>
        <taxon>Eukaryota</taxon>
        <taxon>Fungi</taxon>
        <taxon>Dikarya</taxon>
        <taxon>Ascomycota</taxon>
        <taxon>Taphrinomycotina</taxon>
        <taxon>Pneumocystomycetes</taxon>
        <taxon>Pneumocystaceae</taxon>
        <taxon>Pneumocystis</taxon>
    </lineage>
</organism>
<dbReference type="InterPro" id="IPR011333">
    <property type="entry name" value="SKP1/BTB/POZ_sf"/>
</dbReference>
<dbReference type="GO" id="GO:0005634">
    <property type="term" value="C:nucleus"/>
    <property type="evidence" value="ECO:0007669"/>
    <property type="project" value="TreeGrafter"/>
</dbReference>
<evidence type="ECO:0000259" key="1">
    <source>
        <dbReference type="PROSITE" id="PS50174"/>
    </source>
</evidence>
<evidence type="ECO:0000313" key="2">
    <source>
        <dbReference type="EMBL" id="QSL66422.1"/>
    </source>
</evidence>
<dbReference type="PANTHER" id="PTHR13384:SF19">
    <property type="entry name" value="G PATCH DOMAIN-CONTAINING PROTEIN 1"/>
    <property type="match status" value="1"/>
</dbReference>
<dbReference type="AlphaFoldDB" id="A0A899G2N7"/>
<dbReference type="Proteomes" id="UP000663699">
    <property type="component" value="Chromosome 12"/>
</dbReference>
<dbReference type="OrthoDB" id="20507at2759"/>
<dbReference type="PANTHER" id="PTHR13384">
    <property type="entry name" value="G PATCH DOMAIN-CONTAINING PROTEIN 1"/>
    <property type="match status" value="1"/>
</dbReference>
<feature type="domain" description="G-patch" evidence="1">
    <location>
        <begin position="382"/>
        <end position="402"/>
    </location>
</feature>
<dbReference type="GO" id="GO:0006397">
    <property type="term" value="P:mRNA processing"/>
    <property type="evidence" value="ECO:0007669"/>
    <property type="project" value="InterPro"/>
</dbReference>
<keyword evidence="3" id="KW-1185">Reference proteome</keyword>
<name>A0A899G2N7_9ASCO</name>
<sequence length="873" mass="98692">MNDLITQAIQPIGVSTQISIYEEGPGTLITLDLRGKRFVMEREELISLPESILLCLFPNGWIANEGEEGEPVCVDYDSSILSYVIQFFCESVSTSRMEREILEEQAIPFPGKVAIIVLKEDLDFYLITQTKDNSTCDNLHSLKQAVGKRLVDINGVFDGLLRSKSIKSNDGMGSSEQYLIDMLCSSGFNKDDKWPRRILEPSRACISSLALTEVKNNDKQSTSIHTCQKLLLFWRKPARKCWRSSFSYDITRLYNGIIKEKASIIGSDGIEEGKYEPIWRQEVRDERGRRRLHGAFTGGFSAGYFNTVGSKEGWTPQSFRSSRKERAVLKVRKAEDYMDAEDLAEREEERRLKTNDDFIGIGSEDINQEKKGGILDDLIIKKESIGIRLLKKMGWREGQGVGPLVKRSKLDDDDETDDEYASKFLFAPKDSVIDPFKNKTDFHGLGYVPAPSIERLQHITDNNTPNFGISGTSFGYGVLNEDDNECDHEIYDFGPSKIKYDTVLDYEEKKKNTSNTKLKPVTKHLFVPRKKNTVGIEVRRCQDGSLPLNGFVLSEVYRIEKKAWFDPPIVPSDYVPCAPHSERKAISGNILQPRDRGAMLGETPLPGKSVFDFLSPSARERVVQATGRTDLPPARNEAAIIQENPKSSIPLIDKKMALDALNNKFLPYEDNQDKRKRYILFLQEHAGIIQRGSYENVASHDFEKEADEFAKSARIFKPMTGIMKNRFTSSSSSFSAVSIVDNSSKGGIIDIPAKENSTAEEAAKMNMFGSLTRIITTFYPARLLCKRFNVRNPHPDTQSDVSNINDDSKNELVNVSIVESIMREVKGDETYILPEKRQEILNIDDTTNKALEKERPDMDIFISIFGDDKDDDN</sequence>
<dbReference type="GO" id="GO:0003723">
    <property type="term" value="F:RNA binding"/>
    <property type="evidence" value="ECO:0007669"/>
    <property type="project" value="TreeGrafter"/>
</dbReference>
<proteinExistence type="predicted"/>
<dbReference type="InterPro" id="IPR000467">
    <property type="entry name" value="G_patch_dom"/>
</dbReference>
<dbReference type="SUPFAM" id="SSF54695">
    <property type="entry name" value="POZ domain"/>
    <property type="match status" value="1"/>
</dbReference>
<protein>
    <recommendedName>
        <fullName evidence="1">G-patch domain-containing protein</fullName>
    </recommendedName>
</protein>
<dbReference type="Pfam" id="PF07713">
    <property type="entry name" value="DUF1604"/>
    <property type="match status" value="1"/>
</dbReference>